<protein>
    <recommendedName>
        <fullName evidence="1">Hydrazine synthase alpha subunit middle domain-containing protein</fullName>
    </recommendedName>
</protein>
<dbReference type="Pfam" id="PF18582">
    <property type="entry name" value="HZS_alpha"/>
    <property type="match status" value="1"/>
</dbReference>
<dbReference type="SUPFAM" id="SSF69304">
    <property type="entry name" value="Tricorn protease N-terminal domain"/>
    <property type="match status" value="1"/>
</dbReference>
<accession>A0ABP9C867</accession>
<comment type="caution">
    <text evidence="2">The sequence shown here is derived from an EMBL/GenBank/DDBJ whole genome shotgun (WGS) entry which is preliminary data.</text>
</comment>
<name>A0ABP9C867_9GAMM</name>
<sequence>MSTLACVLLLAACGRDVDSASASNAARDAAVTDDRAHATTSAARASTKAVNGAPLQNPVLFVTQVPTPGSDPFASRMSTFANHLPGIGSVPRGGDLMIRYPDGSLRNLTREAGYGMDGQQGDNAIAVREPTVHWNGDKAIFSMVVGAPPRQYVDSTGKWQLYEVTGLAQGQTAVVTKVPNQPADYNNVSPLYASDDRILFASDRPIGGAAHLYPQLDEYESTSTITGLYSLDPASGRVRMLNHTPSGAFSPTIDSYGRLIFVRWDHLQRDQQADAGTYGAVNYAGEAPGATKLATPTEVFPEPRQASTGPYGRVAGFTSNLFTPWQMHQDGSEELTLNHIGRQEMAFGYLPRSFIDDPALSDYTNESIIANRKYIRHDGGVFHVREDPKTPGVYYAILAREFGSMTSNQIVRFTGAPTMNAEQMVFEDASPPETNGSLPAGRFRNPLPMTGGQMVASHTTSPTTATGTLFRLRQLVTNGSGMLEAGPSLTPGIQKTVSWWSPDVALVYNGPLWEIEPVEVVARPRPPIAQPVIEAPEAAVFAEERISEHVFRDWMKANGLALIVTRNQTSRDRGDRQQPFNLRVPLGTSTIGGSGRVYDIAHYQILQANAVRGYDNFSAGRRLIAQPIDAGRNPANASGPPGSVRIAADGSTAALVPANRALTWQTTDGAGVAIVRERVWITMQPGEIRTCAGCHGQNSKNQAGLATPTNAPEALRTLLRHWKQTTPLSPGRGARPLLRPRAPIVASISMATPAQAPQVTNRMRGAGERRR</sequence>
<dbReference type="Proteomes" id="UP001499959">
    <property type="component" value="Unassembled WGS sequence"/>
</dbReference>
<evidence type="ECO:0000313" key="2">
    <source>
        <dbReference type="EMBL" id="GAA4806478.1"/>
    </source>
</evidence>
<dbReference type="EMBL" id="BAABJE010000030">
    <property type="protein sequence ID" value="GAA4806478.1"/>
    <property type="molecule type" value="Genomic_DNA"/>
</dbReference>
<reference evidence="3" key="1">
    <citation type="journal article" date="2019" name="Int. J. Syst. Evol. Microbiol.">
        <title>The Global Catalogue of Microorganisms (GCM) 10K type strain sequencing project: providing services to taxonomists for standard genome sequencing and annotation.</title>
        <authorList>
            <consortium name="The Broad Institute Genomics Platform"/>
            <consortium name="The Broad Institute Genome Sequencing Center for Infectious Disease"/>
            <person name="Wu L."/>
            <person name="Ma J."/>
        </authorList>
    </citation>
    <scope>NUCLEOTIDE SEQUENCE [LARGE SCALE GENOMIC DNA]</scope>
    <source>
        <strain evidence="3">JCM 18204</strain>
    </source>
</reference>
<organism evidence="2 3">
    <name type="scientific">Lysobacter hankyongensis</name>
    <dbReference type="NCBI Taxonomy" id="1176535"/>
    <lineage>
        <taxon>Bacteria</taxon>
        <taxon>Pseudomonadati</taxon>
        <taxon>Pseudomonadota</taxon>
        <taxon>Gammaproteobacteria</taxon>
        <taxon>Lysobacterales</taxon>
        <taxon>Lysobacteraceae</taxon>
        <taxon>Lysobacter</taxon>
    </lineage>
</organism>
<evidence type="ECO:0000259" key="1">
    <source>
        <dbReference type="Pfam" id="PF18582"/>
    </source>
</evidence>
<evidence type="ECO:0000313" key="3">
    <source>
        <dbReference type="Proteomes" id="UP001499959"/>
    </source>
</evidence>
<feature type="domain" description="Hydrazine synthase alpha subunit middle" evidence="1">
    <location>
        <begin position="642"/>
        <end position="695"/>
    </location>
</feature>
<proteinExistence type="predicted"/>
<keyword evidence="3" id="KW-1185">Reference proteome</keyword>
<dbReference type="InterPro" id="IPR040698">
    <property type="entry name" value="HZS_alpha_mid"/>
</dbReference>
<gene>
    <name evidence="2" type="ORF">GCM10023307_36360</name>
</gene>